<evidence type="ECO:0000256" key="1">
    <source>
        <dbReference type="SAM" id="MobiDB-lite"/>
    </source>
</evidence>
<proteinExistence type="predicted"/>
<dbReference type="EMBL" id="KY774314">
    <property type="protein sequence ID" value="ART32265.1"/>
    <property type="molecule type" value="Genomic_DNA"/>
</dbReference>
<feature type="region of interest" description="Disordered" evidence="1">
    <location>
        <begin position="1"/>
        <end position="21"/>
    </location>
</feature>
<evidence type="ECO:0000313" key="2">
    <source>
        <dbReference type="EMBL" id="ART32265.1"/>
    </source>
</evidence>
<name>A0A1Y0B485_9LAMI</name>
<dbReference type="AlphaFoldDB" id="A0A1Y0B485"/>
<gene>
    <name evidence="2" type="ORF">AEK19_MT2112</name>
</gene>
<geneLocation type="mitochondrion" evidence="2"/>
<keyword evidence="2" id="KW-0496">Mitochondrion</keyword>
<accession>A0A1Y0B485</accession>
<organism evidence="2">
    <name type="scientific">Utricularia reniformis</name>
    <dbReference type="NCBI Taxonomy" id="192314"/>
    <lineage>
        <taxon>Eukaryota</taxon>
        <taxon>Viridiplantae</taxon>
        <taxon>Streptophyta</taxon>
        <taxon>Embryophyta</taxon>
        <taxon>Tracheophyta</taxon>
        <taxon>Spermatophyta</taxon>
        <taxon>Magnoliopsida</taxon>
        <taxon>eudicotyledons</taxon>
        <taxon>Gunneridae</taxon>
        <taxon>Pentapetalae</taxon>
        <taxon>asterids</taxon>
        <taxon>lamiids</taxon>
        <taxon>Lamiales</taxon>
        <taxon>Lentibulariaceae</taxon>
        <taxon>Utricularia</taxon>
    </lineage>
</organism>
<feature type="compositionally biased region" description="Polar residues" evidence="1">
    <location>
        <begin position="12"/>
        <end position="21"/>
    </location>
</feature>
<sequence>MRETFPRRQIARSESGSNVERQSCIKLTRPQTTIYLSLDVCG</sequence>
<protein>
    <submittedName>
        <fullName evidence="2">Uncharacterized protein</fullName>
    </submittedName>
</protein>
<reference evidence="2" key="1">
    <citation type="submission" date="2017-03" db="EMBL/GenBank/DDBJ databases">
        <title>The mitochondrial genome of the carnivorous plant Utricularia reniformis (Lentibulariaceae): structure, comparative analysis and evolutionary landmarks.</title>
        <authorList>
            <person name="Silva S.R."/>
            <person name="Alvarenga D.O."/>
            <person name="Michael T.P."/>
            <person name="Miranda V.F.O."/>
            <person name="Varani A.M."/>
        </authorList>
    </citation>
    <scope>NUCLEOTIDE SEQUENCE</scope>
</reference>